<dbReference type="EMBL" id="JACHNU010000003">
    <property type="protein sequence ID" value="MBB4663231.1"/>
    <property type="molecule type" value="Genomic_DNA"/>
</dbReference>
<proteinExistence type="inferred from homology"/>
<evidence type="ECO:0000256" key="1">
    <source>
        <dbReference type="ARBA" id="ARBA00022801"/>
    </source>
</evidence>
<keyword evidence="7" id="KW-1185">Reference proteome</keyword>
<evidence type="ECO:0000256" key="3">
    <source>
        <dbReference type="ARBA" id="ARBA00035306"/>
    </source>
</evidence>
<gene>
    <name evidence="6" type="ORF">BDZ31_002820</name>
</gene>
<dbReference type="GO" id="GO:0016787">
    <property type="term" value="F:hydrolase activity"/>
    <property type="evidence" value="ECO:0007669"/>
    <property type="project" value="UniProtKB-KW"/>
</dbReference>
<evidence type="ECO:0000256" key="2">
    <source>
        <dbReference type="ARBA" id="ARBA00035119"/>
    </source>
</evidence>
<evidence type="ECO:0000313" key="7">
    <source>
        <dbReference type="Proteomes" id="UP000585272"/>
    </source>
</evidence>
<reference evidence="6 7" key="1">
    <citation type="submission" date="2020-08" db="EMBL/GenBank/DDBJ databases">
        <title>Genomic Encyclopedia of Archaeal and Bacterial Type Strains, Phase II (KMG-II): from individual species to whole genera.</title>
        <authorList>
            <person name="Goeker M."/>
        </authorList>
    </citation>
    <scope>NUCLEOTIDE SEQUENCE [LARGE SCALE GENOMIC DNA]</scope>
    <source>
        <strain evidence="6 7">DSM 23288</strain>
    </source>
</reference>
<evidence type="ECO:0000313" key="6">
    <source>
        <dbReference type="EMBL" id="MBB4663231.1"/>
    </source>
</evidence>
<comment type="similarity">
    <text evidence="2">Belongs to the QNG1 protein family.</text>
</comment>
<evidence type="ECO:0000256" key="5">
    <source>
        <dbReference type="ARBA" id="ARBA00048204"/>
    </source>
</evidence>
<comment type="catalytic activity">
    <reaction evidence="5">
        <text>queuosine 5'-phosphate + H2O = queuine + D-ribose 5-phosphate</text>
        <dbReference type="Rhea" id="RHEA:75387"/>
        <dbReference type="ChEBI" id="CHEBI:15377"/>
        <dbReference type="ChEBI" id="CHEBI:17433"/>
        <dbReference type="ChEBI" id="CHEBI:78346"/>
        <dbReference type="ChEBI" id="CHEBI:194371"/>
    </reaction>
    <physiologicalReaction direction="left-to-right" evidence="5">
        <dbReference type="Rhea" id="RHEA:75388"/>
    </physiologicalReaction>
</comment>
<organism evidence="6 7">
    <name type="scientific">Conexibacter arvalis</name>
    <dbReference type="NCBI Taxonomy" id="912552"/>
    <lineage>
        <taxon>Bacteria</taxon>
        <taxon>Bacillati</taxon>
        <taxon>Actinomycetota</taxon>
        <taxon>Thermoleophilia</taxon>
        <taxon>Solirubrobacterales</taxon>
        <taxon>Conexibacteraceae</taxon>
        <taxon>Conexibacter</taxon>
    </lineage>
</organism>
<dbReference type="AlphaFoldDB" id="A0A840IG61"/>
<sequence length="307" mass="33227">MALVDEIRDGAAWVAGQATRVVVEQDAVAAYAEALPPRERFPGIDPDAHLLDGPAELRAAFFLTLDAINFGSGWFPTIRKRDGRSGYFTVAHGLRDRFAEHGAWSAGALRELTAAEVAATLGQDPEHELMDLFARSLNDLGARIEDDHGGRFLGPVEQAGDSAAALVELLATWECFADRSPYGGREVPLFKRAQVAASDLAFAGVADFADLDRLTLFADNLIPHVLRLDGILRFEPALVVRIEAGELIAHDSPEEVEMRAGAIHVAELIAAARPDLTARDVDQLLWTRGGGPAYKAVPRPRSRSTAY</sequence>
<protein>
    <recommendedName>
        <fullName evidence="3">Queuosine 5'-phosphate N-glycosylase/hydrolase</fullName>
    </recommendedName>
    <alternativeName>
        <fullName evidence="4">Queuosine-nucleotide N-glycosylase/hydrolase</fullName>
    </alternativeName>
</protein>
<dbReference type="PANTHER" id="PTHR21314:SF0">
    <property type="entry name" value="QUEUOSINE 5'-PHOSPHATE N-GLYCOSYLASE_HYDROLASE"/>
    <property type="match status" value="1"/>
</dbReference>
<dbReference type="Pfam" id="PF10343">
    <property type="entry name" value="Q_salvage"/>
    <property type="match status" value="1"/>
</dbReference>
<accession>A0A840IG61</accession>
<dbReference type="GO" id="GO:0006400">
    <property type="term" value="P:tRNA modification"/>
    <property type="evidence" value="ECO:0007669"/>
    <property type="project" value="TreeGrafter"/>
</dbReference>
<dbReference type="RefSeq" id="WP_183342956.1">
    <property type="nucleotide sequence ID" value="NZ_JACHNU010000003.1"/>
</dbReference>
<dbReference type="Proteomes" id="UP000585272">
    <property type="component" value="Unassembled WGS sequence"/>
</dbReference>
<comment type="caution">
    <text evidence="6">The sequence shown here is derived from an EMBL/GenBank/DDBJ whole genome shotgun (WGS) entry which is preliminary data.</text>
</comment>
<evidence type="ECO:0000256" key="4">
    <source>
        <dbReference type="ARBA" id="ARBA00035393"/>
    </source>
</evidence>
<dbReference type="InterPro" id="IPR019438">
    <property type="entry name" value="Q_salvage"/>
</dbReference>
<dbReference type="PANTHER" id="PTHR21314">
    <property type="entry name" value="QUEUOSINE 5'-PHOSPHATE N-GLYCOSYLASE_HYDROLASE-RELATED"/>
    <property type="match status" value="1"/>
</dbReference>
<keyword evidence="1" id="KW-0378">Hydrolase</keyword>
<name>A0A840IG61_9ACTN</name>